<comment type="subcellular location">
    <subcellularLocation>
        <location evidence="2">Nucleus</location>
    </subcellularLocation>
</comment>
<reference evidence="9 10" key="1">
    <citation type="submission" date="2019-08" db="EMBL/GenBank/DDBJ databases">
        <title>Whole genome of Aphis craccivora.</title>
        <authorList>
            <person name="Voronova N.V."/>
            <person name="Shulinski R.S."/>
            <person name="Bandarenka Y.V."/>
            <person name="Zhorov D.G."/>
            <person name="Warner D."/>
        </authorList>
    </citation>
    <scope>NUCLEOTIDE SEQUENCE [LARGE SCALE GENOMIC DNA]</scope>
    <source>
        <strain evidence="9">180601</strain>
        <tissue evidence="9">Whole Body</tissue>
    </source>
</reference>
<evidence type="ECO:0000256" key="6">
    <source>
        <dbReference type="ARBA" id="ARBA00022801"/>
    </source>
</evidence>
<dbReference type="Pfam" id="PF13359">
    <property type="entry name" value="DDE_Tnp_4"/>
    <property type="match status" value="1"/>
</dbReference>
<comment type="caution">
    <text evidence="9">The sequence shown here is derived from an EMBL/GenBank/DDBJ whole genome shotgun (WGS) entry which is preliminary data.</text>
</comment>
<dbReference type="PANTHER" id="PTHR22930:SF269">
    <property type="entry name" value="NUCLEASE HARBI1-LIKE PROTEIN"/>
    <property type="match status" value="1"/>
</dbReference>
<evidence type="ECO:0000256" key="4">
    <source>
        <dbReference type="ARBA" id="ARBA00022722"/>
    </source>
</evidence>
<comment type="similarity">
    <text evidence="3">Belongs to the HARBI1 family.</text>
</comment>
<dbReference type="OrthoDB" id="6589522at2759"/>
<dbReference type="InterPro" id="IPR045249">
    <property type="entry name" value="HARBI1-like"/>
</dbReference>
<name>A0A6G0W422_APHCR</name>
<feature type="non-terminal residue" evidence="9">
    <location>
        <position position="1"/>
    </location>
</feature>
<evidence type="ECO:0000259" key="8">
    <source>
        <dbReference type="Pfam" id="PF13359"/>
    </source>
</evidence>
<dbReference type="GO" id="GO:0046872">
    <property type="term" value="F:metal ion binding"/>
    <property type="evidence" value="ECO:0007669"/>
    <property type="project" value="UniProtKB-KW"/>
</dbReference>
<organism evidence="9 10">
    <name type="scientific">Aphis craccivora</name>
    <name type="common">Cowpea aphid</name>
    <dbReference type="NCBI Taxonomy" id="307492"/>
    <lineage>
        <taxon>Eukaryota</taxon>
        <taxon>Metazoa</taxon>
        <taxon>Ecdysozoa</taxon>
        <taxon>Arthropoda</taxon>
        <taxon>Hexapoda</taxon>
        <taxon>Insecta</taxon>
        <taxon>Pterygota</taxon>
        <taxon>Neoptera</taxon>
        <taxon>Paraneoptera</taxon>
        <taxon>Hemiptera</taxon>
        <taxon>Sternorrhyncha</taxon>
        <taxon>Aphidomorpha</taxon>
        <taxon>Aphidoidea</taxon>
        <taxon>Aphididae</taxon>
        <taxon>Aphidini</taxon>
        <taxon>Aphis</taxon>
        <taxon>Aphis</taxon>
    </lineage>
</organism>
<keyword evidence="6" id="KW-0378">Hydrolase</keyword>
<protein>
    <submittedName>
        <fullName evidence="9">Protein ALP1-like</fullName>
    </submittedName>
</protein>
<sequence length="509" mass="59326">TMLTELPFKEFEWVDDLNIDVTKIDDDSEDRTINSKNLMAIHQHKETIKFDKAIYVGSAILDVLKTFIVSCIEYNIIYKIKFTVVKLINYYNFIKTLCLHRKIMSDEVVRSMIRVIGEMILLKHKNRQEKKKKEWVRKWIQRRNNLGVSKTLLKELAIEDHKSFHNFLRMNEEMFITLLNKVSKKIQKEDTIMRNALPANLKLQIACRFLSTGDSLASLQYLYRVPKCSISKFLPDVFDAIYEALQDYIMVPRNESEWQDIINDFEIKWNFPSCIGAIDGKHVVIQCPAHTGSQYFNYKGTFSIVLLALVDGNYNFTCIDIGSYGSQSDAGIFAKSNLMKAIEIKQLKIPENSMIVGDDAFPLKTYLMKPYPRRFQQMEREKIYNYRLCRARRVVENTFGILASRFRVFRKPILLAPQTTVKLIKASCALHNWIRKRNSVSSISVDIEDNESGCIIPGSWRNNLEPEGIVPLRATQERNFISEAREKREKLADYFIAEGAVNWQHKMIH</sequence>
<evidence type="ECO:0000256" key="2">
    <source>
        <dbReference type="ARBA" id="ARBA00004123"/>
    </source>
</evidence>
<dbReference type="InterPro" id="IPR027806">
    <property type="entry name" value="HARBI1_dom"/>
</dbReference>
<dbReference type="EMBL" id="VUJU01009634">
    <property type="protein sequence ID" value="KAF0718816.1"/>
    <property type="molecule type" value="Genomic_DNA"/>
</dbReference>
<evidence type="ECO:0000313" key="9">
    <source>
        <dbReference type="EMBL" id="KAF0718816.1"/>
    </source>
</evidence>
<evidence type="ECO:0000256" key="3">
    <source>
        <dbReference type="ARBA" id="ARBA00006958"/>
    </source>
</evidence>
<gene>
    <name evidence="9" type="ORF">FWK35_00020799</name>
</gene>
<keyword evidence="4" id="KW-0540">Nuclease</keyword>
<comment type="cofactor">
    <cofactor evidence="1">
        <name>a divalent metal cation</name>
        <dbReference type="ChEBI" id="CHEBI:60240"/>
    </cofactor>
</comment>
<evidence type="ECO:0000256" key="1">
    <source>
        <dbReference type="ARBA" id="ARBA00001968"/>
    </source>
</evidence>
<evidence type="ECO:0000256" key="7">
    <source>
        <dbReference type="ARBA" id="ARBA00023242"/>
    </source>
</evidence>
<dbReference type="GO" id="GO:0004518">
    <property type="term" value="F:nuclease activity"/>
    <property type="evidence" value="ECO:0007669"/>
    <property type="project" value="UniProtKB-KW"/>
</dbReference>
<dbReference type="GO" id="GO:0016787">
    <property type="term" value="F:hydrolase activity"/>
    <property type="evidence" value="ECO:0007669"/>
    <property type="project" value="UniProtKB-KW"/>
</dbReference>
<evidence type="ECO:0000313" key="10">
    <source>
        <dbReference type="Proteomes" id="UP000478052"/>
    </source>
</evidence>
<proteinExistence type="inferred from homology"/>
<dbReference type="Proteomes" id="UP000478052">
    <property type="component" value="Unassembled WGS sequence"/>
</dbReference>
<accession>A0A6G0W422</accession>
<dbReference type="PANTHER" id="PTHR22930">
    <property type="match status" value="1"/>
</dbReference>
<keyword evidence="7" id="KW-0539">Nucleus</keyword>
<dbReference type="GO" id="GO:0005634">
    <property type="term" value="C:nucleus"/>
    <property type="evidence" value="ECO:0007669"/>
    <property type="project" value="UniProtKB-SubCell"/>
</dbReference>
<keyword evidence="10" id="KW-1185">Reference proteome</keyword>
<evidence type="ECO:0000256" key="5">
    <source>
        <dbReference type="ARBA" id="ARBA00022723"/>
    </source>
</evidence>
<keyword evidence="5" id="KW-0479">Metal-binding</keyword>
<dbReference type="AlphaFoldDB" id="A0A6G0W422"/>
<feature type="domain" description="DDE Tnp4" evidence="8">
    <location>
        <begin position="278"/>
        <end position="432"/>
    </location>
</feature>